<proteinExistence type="predicted"/>
<evidence type="ECO:0000313" key="2">
    <source>
        <dbReference type="EMBL" id="MBB4725959.1"/>
    </source>
</evidence>
<organism evidence="2 3">
    <name type="scientific">Xanthomonas euvesicatoria</name>
    <dbReference type="NCBI Taxonomy" id="456327"/>
    <lineage>
        <taxon>Bacteria</taxon>
        <taxon>Pseudomonadati</taxon>
        <taxon>Pseudomonadota</taxon>
        <taxon>Gammaproteobacteria</taxon>
        <taxon>Lysobacterales</taxon>
        <taxon>Lysobacteraceae</taxon>
        <taxon>Xanthomonas</taxon>
    </lineage>
</organism>
<comment type="caution">
    <text evidence="2">The sequence shown here is derived from an EMBL/GenBank/DDBJ whole genome shotgun (WGS) entry which is preliminary data.</text>
</comment>
<dbReference type="AlphaFoldDB" id="A0AAW3UBP7"/>
<keyword evidence="1" id="KW-1133">Transmembrane helix</keyword>
<protein>
    <submittedName>
        <fullName evidence="2">Uncharacterized protein</fullName>
    </submittedName>
</protein>
<gene>
    <name evidence="2" type="ORF">FHY32_004373</name>
</gene>
<keyword evidence="1" id="KW-0472">Membrane</keyword>
<evidence type="ECO:0000256" key="1">
    <source>
        <dbReference type="SAM" id="Phobius"/>
    </source>
</evidence>
<dbReference type="EMBL" id="JACHNL010000016">
    <property type="protein sequence ID" value="MBB4725959.1"/>
    <property type="molecule type" value="Genomic_DNA"/>
</dbReference>
<reference evidence="2 3" key="1">
    <citation type="submission" date="2020-08" db="EMBL/GenBank/DDBJ databases">
        <title>Studying the diversity of plant-associated saprophytic bacteria and their role in host health and plant-pathogen interactions.</title>
        <authorList>
            <person name="Potnis N."/>
        </authorList>
    </citation>
    <scope>NUCLEOTIDE SEQUENCE [LARGE SCALE GENOMIC DNA]</scope>
    <source>
        <strain evidence="2 3">CFBP 7922</strain>
    </source>
</reference>
<evidence type="ECO:0000313" key="3">
    <source>
        <dbReference type="Proteomes" id="UP000576603"/>
    </source>
</evidence>
<sequence>MLQKLKIAAPESNRLNIDGDLESPSTPYLIVKSASDYLLFEMFTNATACSFKAQYIAPQTVAADRPCTINSHSGVIKMIQKKNRRCALAACSLSLVAMVLCMSAALAAAVPGKETVTLSHVFATLQNGQQDQKPEDVAACRKQVAEPTSKYLGVAVTTTYSIDVQSKMMTASASLPSPVATQPLMLTVPLSPLGLSGEYAFGAFRPSALPNTYVLFSVGLNFKGHKSSVLVLVLNSDKRYNCLVTSDPAPFQGALSSQLGKDQGR</sequence>
<accession>A0AAW3UBP7</accession>
<feature type="transmembrane region" description="Helical" evidence="1">
    <location>
        <begin position="86"/>
        <end position="110"/>
    </location>
</feature>
<name>A0AAW3UBP7_XANEU</name>
<dbReference type="Proteomes" id="UP000576603">
    <property type="component" value="Unassembled WGS sequence"/>
</dbReference>
<keyword evidence="1" id="KW-0812">Transmembrane</keyword>